<dbReference type="PROSITE" id="PS51620">
    <property type="entry name" value="SAM_TRM61"/>
    <property type="match status" value="1"/>
</dbReference>
<evidence type="ECO:0000256" key="3">
    <source>
        <dbReference type="ARBA" id="ARBA00022603"/>
    </source>
</evidence>
<dbReference type="SUPFAM" id="SSF53335">
    <property type="entry name" value="S-adenosyl-L-methionine-dependent methyltransferases"/>
    <property type="match status" value="1"/>
</dbReference>
<dbReference type="PIRSF" id="PIRSF017269">
    <property type="entry name" value="GCD14"/>
    <property type="match status" value="1"/>
</dbReference>
<sequence length="317" mass="34437">MLSPRGVVAKEGDVVLIFRGYRNLQPLCLKKDEVYHSKEGKFAHNDIIGRPLNQYVSGKPNSKADPSVPSVLVLQASTDLWTQAVRHRTQIIYDTDIAVITLQLRLGPGKVVVEAGTGSGSLTHSLARAVAPSGTVHTCDFHQGRCLEARDEFRANGLADLVVSHWRDVCLTSTAVAPGAPAVAQQTAPLPGFGLPAHSVDAVFLDVPAPWAAIDNAVHVLRPGGVLCTFSPCIEQTQRTAERLRAAPHDFIDIRTVEALTKDFSPVYKRAREEGGGQDRVKFRASLVSKGHSAYLTFARRRLQPLRPDGEEDEAMA</sequence>
<keyword evidence="4 8" id="KW-0808">Transferase</keyword>
<proteinExistence type="inferred from homology"/>
<dbReference type="Proteomes" id="UP000015354">
    <property type="component" value="Unassembled WGS sequence"/>
</dbReference>
<dbReference type="PANTHER" id="PTHR12133:SF2">
    <property type="entry name" value="TRNA (ADENINE(58)-N(1))-METHYLTRANSFERASE CATALYTIC SUBUNIT TRMT61A"/>
    <property type="match status" value="1"/>
</dbReference>
<dbReference type="InterPro" id="IPR029063">
    <property type="entry name" value="SAM-dependent_MTases_sf"/>
</dbReference>
<keyword evidence="5 8" id="KW-0949">S-adenosyl-L-methionine</keyword>
<comment type="subcellular location">
    <subcellularLocation>
        <location evidence="1">Nucleus</location>
    </subcellularLocation>
</comment>
<dbReference type="Gene3D" id="3.40.50.150">
    <property type="entry name" value="Vaccinia Virus protein VP39"/>
    <property type="match status" value="1"/>
</dbReference>
<dbReference type="EMBL" id="ATMH01005723">
    <property type="protein sequence ID" value="EPY27493.1"/>
    <property type="molecule type" value="Genomic_DNA"/>
</dbReference>
<dbReference type="PANTHER" id="PTHR12133">
    <property type="entry name" value="TRNA (ADENINE(58)-N(1))-METHYLTRANSFERASE"/>
    <property type="match status" value="1"/>
</dbReference>
<evidence type="ECO:0000256" key="6">
    <source>
        <dbReference type="ARBA" id="ARBA00022694"/>
    </source>
</evidence>
<reference evidence="12" key="2">
    <citation type="submission" date="2013-03" db="EMBL/GenBank/DDBJ databases">
        <authorList>
            <person name="Motta M.C.M."/>
            <person name="Martins A.C.A."/>
            <person name="Preta C.M.C.C."/>
            <person name="Silva R."/>
            <person name="de Souza S.S."/>
            <person name="Klein C.C."/>
            <person name="de Almeida L.G.P."/>
            <person name="Cunha O.L."/>
            <person name="Colabardini A.C."/>
            <person name="Lima B.A."/>
            <person name="Machado C.R."/>
            <person name="Soares C.M.A."/>
            <person name="de Menezes C.B.A."/>
            <person name="Bartolomeu D.C."/>
            <person name="Grisard E.C."/>
            <person name="Fantinatti-Garboggini F."/>
            <person name="Rodrigues-Luiz G.F."/>
            <person name="Wagner G."/>
            <person name="Goldman G.H."/>
            <person name="Fietto J.L.R."/>
            <person name="Ciapina L.P."/>
            <person name="Brocchi M."/>
            <person name="Elias M.C."/>
            <person name="Goldman M.H.S."/>
            <person name="Sagot M.-F."/>
            <person name="Pereira M."/>
            <person name="Stoco P.H."/>
            <person name="Teixeira S.M.R."/>
            <person name="de Mendonca-Neto R.P."/>
            <person name="Maciel T.E.F."/>
            <person name="Mendes T.A.O."/>
            <person name="Urmenyi T.P."/>
            <person name="Teixeira M.M.G."/>
            <person name="de Camargo E.F.P."/>
            <person name="de Sousa W."/>
            <person name="Schenkman S."/>
            <person name="de Vasconcelos A.T.R."/>
        </authorList>
    </citation>
    <scope>NUCLEOTIDE SEQUENCE</scope>
</reference>
<keyword evidence="13" id="KW-1185">Reference proteome</keyword>
<evidence type="ECO:0000313" key="11">
    <source>
        <dbReference type="EMBL" id="EPY27493.1"/>
    </source>
</evidence>
<comment type="catalytic activity">
    <reaction evidence="8">
        <text>adenosine(58) in tRNA + S-adenosyl-L-methionine = N(1)-methyladenosine(58) in tRNA + S-adenosyl-L-homocysteine + H(+)</text>
        <dbReference type="Rhea" id="RHEA:43152"/>
        <dbReference type="Rhea" id="RHEA-COMP:10365"/>
        <dbReference type="Rhea" id="RHEA-COMP:10366"/>
        <dbReference type="ChEBI" id="CHEBI:15378"/>
        <dbReference type="ChEBI" id="CHEBI:57856"/>
        <dbReference type="ChEBI" id="CHEBI:59789"/>
        <dbReference type="ChEBI" id="CHEBI:74411"/>
        <dbReference type="ChEBI" id="CHEBI:74491"/>
        <dbReference type="EC" id="2.1.1.220"/>
    </reaction>
</comment>
<name>S9W7D0_9TRYP</name>
<evidence type="ECO:0000256" key="5">
    <source>
        <dbReference type="ARBA" id="ARBA00022691"/>
    </source>
</evidence>
<evidence type="ECO:0000256" key="4">
    <source>
        <dbReference type="ARBA" id="ARBA00022679"/>
    </source>
</evidence>
<organism evidence="12 13">
    <name type="scientific">Strigomonas culicis</name>
    <dbReference type="NCBI Taxonomy" id="28005"/>
    <lineage>
        <taxon>Eukaryota</taxon>
        <taxon>Discoba</taxon>
        <taxon>Euglenozoa</taxon>
        <taxon>Kinetoplastea</taxon>
        <taxon>Metakinetoplastina</taxon>
        <taxon>Trypanosomatida</taxon>
        <taxon>Trypanosomatidae</taxon>
        <taxon>Strigomonadinae</taxon>
        <taxon>Strigomonas</taxon>
    </lineage>
</organism>
<dbReference type="InterPro" id="IPR014816">
    <property type="entry name" value="tRNA_MeTrfase_Gcd14"/>
</dbReference>
<keyword evidence="7" id="KW-0539">Nucleus</keyword>
<dbReference type="GO" id="GO:0005634">
    <property type="term" value="C:nucleus"/>
    <property type="evidence" value="ECO:0007669"/>
    <property type="project" value="UniProtKB-SubCell"/>
</dbReference>
<keyword evidence="3 8" id="KW-0489">Methyltransferase</keyword>
<feature type="domain" description="tRNA (adenine(58)-N(1))-methyltransferase catalytic subunit TRM61 C-terminal" evidence="10">
    <location>
        <begin position="71"/>
        <end position="171"/>
    </location>
</feature>
<feature type="binding site" evidence="9">
    <location>
        <position position="206"/>
    </location>
    <ligand>
        <name>S-adenosyl-L-methionine</name>
        <dbReference type="ChEBI" id="CHEBI:59789"/>
    </ligand>
</feature>
<feature type="binding site" evidence="9">
    <location>
        <position position="148"/>
    </location>
    <ligand>
        <name>S-adenosyl-L-methionine</name>
        <dbReference type="ChEBI" id="CHEBI:59789"/>
    </ligand>
</feature>
<accession>S9W7D0</accession>
<evidence type="ECO:0000313" key="12">
    <source>
        <dbReference type="EMBL" id="EPY31905.1"/>
    </source>
</evidence>
<dbReference type="EMBL" id="ATMH01003119">
    <property type="protein sequence ID" value="EPY31905.1"/>
    <property type="molecule type" value="Genomic_DNA"/>
</dbReference>
<dbReference type="InterPro" id="IPR049470">
    <property type="entry name" value="TRM61_C"/>
</dbReference>
<dbReference type="AlphaFoldDB" id="S9W7D0"/>
<reference evidence="12 13" key="1">
    <citation type="journal article" date="2013" name="PLoS ONE">
        <title>Predicting the Proteins of Angomonas deanei, Strigomonas culicis and Their Respective Endosymbionts Reveals New Aspects of the Trypanosomatidae Family.</title>
        <authorList>
            <person name="Motta M.C."/>
            <person name="Martins A.C."/>
            <person name="de Souza S.S."/>
            <person name="Catta-Preta C.M."/>
            <person name="Silva R."/>
            <person name="Klein C.C."/>
            <person name="de Almeida L.G."/>
            <person name="de Lima Cunha O."/>
            <person name="Ciapina L.P."/>
            <person name="Brocchi M."/>
            <person name="Colabardini A.C."/>
            <person name="de Araujo Lima B."/>
            <person name="Machado C.R."/>
            <person name="de Almeida Soares C.M."/>
            <person name="Probst C.M."/>
            <person name="de Menezes C.B."/>
            <person name="Thompson C.E."/>
            <person name="Bartholomeu D.C."/>
            <person name="Gradia D.F."/>
            <person name="Pavoni D.P."/>
            <person name="Grisard E.C."/>
            <person name="Fantinatti-Garboggini F."/>
            <person name="Marchini F.K."/>
            <person name="Rodrigues-Luiz G.F."/>
            <person name="Wagner G."/>
            <person name="Goldman G.H."/>
            <person name="Fietto J.L."/>
            <person name="Elias M.C."/>
            <person name="Goldman M.H."/>
            <person name="Sagot M.F."/>
            <person name="Pereira M."/>
            <person name="Stoco P.H."/>
            <person name="de Mendonca-Neto R.P."/>
            <person name="Teixeira S.M."/>
            <person name="Maciel T.E."/>
            <person name="de Oliveira Mendes T.A."/>
            <person name="Urmenyi T.P."/>
            <person name="de Souza W."/>
            <person name="Schenkman S."/>
            <person name="de Vasconcelos A.T."/>
        </authorList>
    </citation>
    <scope>NUCLEOTIDE SEQUENCE [LARGE SCALE GENOMIC DNA]</scope>
</reference>
<feature type="binding site" evidence="9">
    <location>
        <begin position="119"/>
        <end position="122"/>
    </location>
    <ligand>
        <name>S-adenosyl-L-methionine</name>
        <dbReference type="ChEBI" id="CHEBI:59789"/>
    </ligand>
</feature>
<dbReference type="GO" id="GO:0031515">
    <property type="term" value="C:tRNA (m1A) methyltransferase complex"/>
    <property type="evidence" value="ECO:0007669"/>
    <property type="project" value="UniProtKB-UniRule"/>
</dbReference>
<dbReference type="GO" id="GO:0030488">
    <property type="term" value="P:tRNA methylation"/>
    <property type="evidence" value="ECO:0007669"/>
    <property type="project" value="InterPro"/>
</dbReference>
<evidence type="ECO:0000313" key="13">
    <source>
        <dbReference type="Proteomes" id="UP000015354"/>
    </source>
</evidence>
<feature type="domain" description="tRNA (adenine(58)-N(1))-methyltransferase catalytic subunit TRM61 C-terminal" evidence="10">
    <location>
        <begin position="197"/>
        <end position="265"/>
    </location>
</feature>
<dbReference type="FunFam" id="3.40.50.150:FF:000422">
    <property type="entry name" value="tRNA (adenine(58)-N(1))-methyltransferase"/>
    <property type="match status" value="1"/>
</dbReference>
<evidence type="ECO:0000256" key="2">
    <source>
        <dbReference type="ARBA" id="ARBA00012796"/>
    </source>
</evidence>
<evidence type="ECO:0000256" key="7">
    <source>
        <dbReference type="ARBA" id="ARBA00023242"/>
    </source>
</evidence>
<evidence type="ECO:0000256" key="8">
    <source>
        <dbReference type="PIRNR" id="PIRNR017269"/>
    </source>
</evidence>
<keyword evidence="6 8" id="KW-0819">tRNA processing</keyword>
<dbReference type="OrthoDB" id="1925287at2759"/>
<dbReference type="Pfam" id="PF08704">
    <property type="entry name" value="GCD14"/>
    <property type="match status" value="2"/>
</dbReference>
<comment type="caution">
    <text evidence="12">The sequence shown here is derived from an EMBL/GenBank/DDBJ whole genome shotgun (WGS) entry which is preliminary data.</text>
</comment>
<protein>
    <recommendedName>
        <fullName evidence="2 8">tRNA (adenine(58)-N(1))-methyltransferase</fullName>
        <ecNumber evidence="2 8">2.1.1.220</ecNumber>
    </recommendedName>
</protein>
<evidence type="ECO:0000256" key="1">
    <source>
        <dbReference type="ARBA" id="ARBA00004123"/>
    </source>
</evidence>
<comment type="similarity">
    <text evidence="8">Belongs to the class I-like SAM-binding methyltransferase superfamily. TRM61 family.</text>
</comment>
<gene>
    <name evidence="12" type="ORF">STCU_03119</name>
    <name evidence="11" type="ORF">STCU_05723</name>
</gene>
<dbReference type="EC" id="2.1.1.220" evidence="2 8"/>
<dbReference type="Gene3D" id="3.10.330.20">
    <property type="match status" value="1"/>
</dbReference>
<evidence type="ECO:0000256" key="9">
    <source>
        <dbReference type="PIRSR" id="PIRSR017269-1"/>
    </source>
</evidence>
<dbReference type="GO" id="GO:0160107">
    <property type="term" value="F:tRNA (adenine(58)-N1)-methyltransferase activity"/>
    <property type="evidence" value="ECO:0007669"/>
    <property type="project" value="UniProtKB-EC"/>
</dbReference>
<evidence type="ECO:0000259" key="10">
    <source>
        <dbReference type="Pfam" id="PF08704"/>
    </source>
</evidence>